<proteinExistence type="predicted"/>
<dbReference type="InterPro" id="IPR049730">
    <property type="entry name" value="SNF2/RAD54-like_C"/>
</dbReference>
<dbReference type="GO" id="GO:0005634">
    <property type="term" value="C:nucleus"/>
    <property type="evidence" value="ECO:0007669"/>
    <property type="project" value="TreeGrafter"/>
</dbReference>
<dbReference type="EMBL" id="QDEB01094662">
    <property type="protein sequence ID" value="RZC32773.1"/>
    <property type="molecule type" value="Genomic_DNA"/>
</dbReference>
<dbReference type="GO" id="GO:0005524">
    <property type="term" value="F:ATP binding"/>
    <property type="evidence" value="ECO:0007669"/>
    <property type="project" value="UniProtKB-KW"/>
</dbReference>
<dbReference type="PANTHER" id="PTHR45626:SF50">
    <property type="entry name" value="TRANSCRIPTION TERMINATION FACTOR 2"/>
    <property type="match status" value="1"/>
</dbReference>
<keyword evidence="3" id="KW-0067">ATP-binding</keyword>
<dbReference type="SUPFAM" id="SSF52540">
    <property type="entry name" value="P-loop containing nucleoside triphosphate hydrolases"/>
    <property type="match status" value="2"/>
</dbReference>
<dbReference type="Pfam" id="PF00176">
    <property type="entry name" value="SNF2-rel_dom"/>
    <property type="match status" value="1"/>
</dbReference>
<dbReference type="Gene3D" id="3.40.50.300">
    <property type="entry name" value="P-loop containing nucleotide triphosphate hydrolases"/>
    <property type="match status" value="1"/>
</dbReference>
<dbReference type="SMART" id="SM00487">
    <property type="entry name" value="DEXDc"/>
    <property type="match status" value="1"/>
</dbReference>
<dbReference type="InterPro" id="IPR001650">
    <property type="entry name" value="Helicase_C-like"/>
</dbReference>
<dbReference type="GO" id="GO:0016787">
    <property type="term" value="F:hydrolase activity"/>
    <property type="evidence" value="ECO:0007669"/>
    <property type="project" value="UniProtKB-KW"/>
</dbReference>
<dbReference type="InterPro" id="IPR050628">
    <property type="entry name" value="SNF2_RAD54_helicase_TF"/>
</dbReference>
<protein>
    <submittedName>
        <fullName evidence="5">SNF2 N and/or DEAD domain containing protein</fullName>
    </submittedName>
</protein>
<dbReference type="CDD" id="cd18793">
    <property type="entry name" value="SF2_C_SNF"/>
    <property type="match status" value="1"/>
</dbReference>
<comment type="caution">
    <text evidence="5">The sequence shown here is derived from an EMBL/GenBank/DDBJ whole genome shotgun (WGS) entry which is preliminary data.</text>
</comment>
<organism evidence="5 6">
    <name type="scientific">Asbolus verrucosus</name>
    <name type="common">Desert ironclad beetle</name>
    <dbReference type="NCBI Taxonomy" id="1661398"/>
    <lineage>
        <taxon>Eukaryota</taxon>
        <taxon>Metazoa</taxon>
        <taxon>Ecdysozoa</taxon>
        <taxon>Arthropoda</taxon>
        <taxon>Hexapoda</taxon>
        <taxon>Insecta</taxon>
        <taxon>Pterygota</taxon>
        <taxon>Neoptera</taxon>
        <taxon>Endopterygota</taxon>
        <taxon>Coleoptera</taxon>
        <taxon>Polyphaga</taxon>
        <taxon>Cucujiformia</taxon>
        <taxon>Tenebrionidae</taxon>
        <taxon>Pimeliinae</taxon>
        <taxon>Asbolus</taxon>
    </lineage>
</organism>
<evidence type="ECO:0000259" key="4">
    <source>
        <dbReference type="PROSITE" id="PS51192"/>
    </source>
</evidence>
<reference evidence="5 6" key="1">
    <citation type="submission" date="2017-03" db="EMBL/GenBank/DDBJ databases">
        <title>Genome of the blue death feigning beetle - Asbolus verrucosus.</title>
        <authorList>
            <person name="Rider S.D."/>
        </authorList>
    </citation>
    <scope>NUCLEOTIDE SEQUENCE [LARGE SCALE GENOMIC DNA]</scope>
    <source>
        <strain evidence="5">Butters</strain>
        <tissue evidence="5">Head and leg muscle</tissue>
    </source>
</reference>
<dbReference type="STRING" id="1661398.A0A482VJ86"/>
<evidence type="ECO:0000256" key="3">
    <source>
        <dbReference type="ARBA" id="ARBA00022840"/>
    </source>
</evidence>
<dbReference type="OrthoDB" id="423559at2759"/>
<feature type="domain" description="Helicase ATP-binding" evidence="4">
    <location>
        <begin position="45"/>
        <end position="219"/>
    </location>
</feature>
<accession>A0A482VJ86</accession>
<dbReference type="Pfam" id="PF00271">
    <property type="entry name" value="Helicase_C"/>
    <property type="match status" value="1"/>
</dbReference>
<dbReference type="InterPro" id="IPR038718">
    <property type="entry name" value="SNF2-like_sf"/>
</dbReference>
<keyword evidence="6" id="KW-1185">Reference proteome</keyword>
<keyword evidence="1" id="KW-0547">Nucleotide-binding</keyword>
<dbReference type="AlphaFoldDB" id="A0A482VJ86"/>
<gene>
    <name evidence="5" type="ORF">BDFB_002014</name>
</gene>
<evidence type="ECO:0000256" key="1">
    <source>
        <dbReference type="ARBA" id="ARBA00022741"/>
    </source>
</evidence>
<dbReference type="GO" id="GO:0006281">
    <property type="term" value="P:DNA repair"/>
    <property type="evidence" value="ECO:0007669"/>
    <property type="project" value="TreeGrafter"/>
</dbReference>
<dbReference type="Gene3D" id="3.40.50.10810">
    <property type="entry name" value="Tandem AAA-ATPase domain"/>
    <property type="match status" value="1"/>
</dbReference>
<sequence length="342" mass="39313">MAAFEELQKLVTTCPTENGLEEEVNGLKRTSLQLHQKQALYWLLWREKQDLSGGLLADDMGLGKTLTMIALVIKSRKTEPNDCNQYQHGYLSTTLVVCPASLVNQWSNEVKKRTKKNVLATVVHHGTDREIEPKRLASYDMVTSTCSIVRSEGQNNGPIFKVHWRRIILDEAHQIRNNENSTFDAIYKLLSKLQWAMTGTPIHNKELDMYSILKFLGCSLILRLRLLCCHPFLVKKENEKPKTTNLLEKMNNLTMKDEVFSENRQSSKIKILLKMLKDKIVDQNDKAIVVSQWTSFLQLIAIHLKNTIKFDNLDGSITIEERANIVDKFKTQNATPKYCCYL</sequence>
<dbReference type="InterPro" id="IPR027417">
    <property type="entry name" value="P-loop_NTPase"/>
</dbReference>
<dbReference type="Proteomes" id="UP000292052">
    <property type="component" value="Unassembled WGS sequence"/>
</dbReference>
<dbReference type="InterPro" id="IPR014001">
    <property type="entry name" value="Helicase_ATP-bd"/>
</dbReference>
<keyword evidence="2" id="KW-0378">Hydrolase</keyword>
<evidence type="ECO:0000313" key="6">
    <source>
        <dbReference type="Proteomes" id="UP000292052"/>
    </source>
</evidence>
<dbReference type="PANTHER" id="PTHR45626">
    <property type="entry name" value="TRANSCRIPTION TERMINATION FACTOR 2-RELATED"/>
    <property type="match status" value="1"/>
</dbReference>
<name>A0A482VJ86_ASBVE</name>
<evidence type="ECO:0000256" key="2">
    <source>
        <dbReference type="ARBA" id="ARBA00022801"/>
    </source>
</evidence>
<dbReference type="InterPro" id="IPR000330">
    <property type="entry name" value="SNF2_N"/>
</dbReference>
<dbReference type="GO" id="GO:0008094">
    <property type="term" value="F:ATP-dependent activity, acting on DNA"/>
    <property type="evidence" value="ECO:0007669"/>
    <property type="project" value="TreeGrafter"/>
</dbReference>
<evidence type="ECO:0000313" key="5">
    <source>
        <dbReference type="EMBL" id="RZC32773.1"/>
    </source>
</evidence>
<dbReference type="PROSITE" id="PS51192">
    <property type="entry name" value="HELICASE_ATP_BIND_1"/>
    <property type="match status" value="1"/>
</dbReference>